<evidence type="ECO:0000313" key="3">
    <source>
        <dbReference type="EMBL" id="MBB5021060.1"/>
    </source>
</evidence>
<dbReference type="InterPro" id="IPR029062">
    <property type="entry name" value="Class_I_gatase-like"/>
</dbReference>
<dbReference type="PRINTS" id="PR00096">
    <property type="entry name" value="GATASE"/>
</dbReference>
<keyword evidence="4" id="KW-1185">Reference proteome</keyword>
<evidence type="ECO:0000259" key="2">
    <source>
        <dbReference type="Pfam" id="PF00117"/>
    </source>
</evidence>
<dbReference type="Pfam" id="PF00117">
    <property type="entry name" value="GATase"/>
    <property type="match status" value="1"/>
</dbReference>
<evidence type="ECO:0000256" key="1">
    <source>
        <dbReference type="ARBA" id="ARBA00022962"/>
    </source>
</evidence>
<reference evidence="3 4" key="1">
    <citation type="submission" date="2020-08" db="EMBL/GenBank/DDBJ databases">
        <title>Genomic Encyclopedia of Type Strains, Phase IV (KMG-IV): sequencing the most valuable type-strain genomes for metagenomic binning, comparative biology and taxonomic classification.</title>
        <authorList>
            <person name="Goeker M."/>
        </authorList>
    </citation>
    <scope>NUCLEOTIDE SEQUENCE [LARGE SCALE GENOMIC DNA]</scope>
    <source>
        <strain evidence="3 4">DSM 22071</strain>
    </source>
</reference>
<gene>
    <name evidence="3" type="ORF">HNR37_000366</name>
</gene>
<dbReference type="GO" id="GO:0000162">
    <property type="term" value="P:L-tryptophan biosynthetic process"/>
    <property type="evidence" value="ECO:0007669"/>
    <property type="project" value="TreeGrafter"/>
</dbReference>
<dbReference type="GO" id="GO:0004049">
    <property type="term" value="F:anthranilate synthase activity"/>
    <property type="evidence" value="ECO:0007669"/>
    <property type="project" value="TreeGrafter"/>
</dbReference>
<comment type="caution">
    <text evidence="3">The sequence shown here is derived from an EMBL/GenBank/DDBJ whole genome shotgun (WGS) entry which is preliminary data.</text>
</comment>
<dbReference type="PANTHER" id="PTHR43418:SF4">
    <property type="entry name" value="MULTIFUNCTIONAL TRYPTOPHAN BIOSYNTHESIS PROTEIN"/>
    <property type="match status" value="1"/>
</dbReference>
<dbReference type="GO" id="GO:0005829">
    <property type="term" value="C:cytosol"/>
    <property type="evidence" value="ECO:0007669"/>
    <property type="project" value="TreeGrafter"/>
</dbReference>
<dbReference type="AlphaFoldDB" id="A0A7W8DG55"/>
<name>A0A7W8DG55_9BACT</name>
<dbReference type="EMBL" id="JACHID010000002">
    <property type="protein sequence ID" value="MBB5021060.1"/>
    <property type="molecule type" value="Genomic_DNA"/>
</dbReference>
<proteinExistence type="predicted"/>
<dbReference type="Gene3D" id="3.40.50.880">
    <property type="match status" value="1"/>
</dbReference>
<accession>A0A7W8DG55</accession>
<keyword evidence="1 3" id="KW-0315">Glutamine amidotransferase</keyword>
<sequence>MLLMIDNYDSFTYNIVQIVAKYVPTKVVRPDEFSVEQLLELAPQRIILSPGPSSPDLEGLCAQVVHQATVPVLGVCLGHQTIIAALGGTVEPSGNVFHGKSTSITHDESFLFRAIPQNIKVGRYHSLVGRAPLPSELRITASTADGTIMAIEHVSRPLYGIQFHPESILSQYGEDILCNFLEVTRRDGADHHIPLAV</sequence>
<dbReference type="PRINTS" id="PR00097">
    <property type="entry name" value="ANTSNTHASEII"/>
</dbReference>
<feature type="domain" description="Glutamine amidotransferase" evidence="2">
    <location>
        <begin position="3"/>
        <end position="181"/>
    </location>
</feature>
<dbReference type="SUPFAM" id="SSF52317">
    <property type="entry name" value="Class I glutamine amidotransferase-like"/>
    <property type="match status" value="1"/>
</dbReference>
<dbReference type="PANTHER" id="PTHR43418">
    <property type="entry name" value="MULTIFUNCTIONAL TRYPTOPHAN BIOSYNTHESIS PROTEIN-RELATED"/>
    <property type="match status" value="1"/>
</dbReference>
<dbReference type="InterPro" id="IPR017926">
    <property type="entry name" value="GATASE"/>
</dbReference>
<protein>
    <submittedName>
        <fullName evidence="3">Anthranilate synthase/aminodeoxychorismate synthase-like glutamine amidotransferase</fullName>
    </submittedName>
</protein>
<dbReference type="RefSeq" id="WP_183729041.1">
    <property type="nucleotide sequence ID" value="NZ_JACHID010000002.1"/>
</dbReference>
<keyword evidence="3" id="KW-0808">Transferase</keyword>
<dbReference type="Proteomes" id="UP000528322">
    <property type="component" value="Unassembled WGS sequence"/>
</dbReference>
<dbReference type="NCBIfam" id="TIGR00566">
    <property type="entry name" value="trpG_papA"/>
    <property type="match status" value="1"/>
</dbReference>
<dbReference type="InterPro" id="IPR050472">
    <property type="entry name" value="Anth_synth/Amidotransfase"/>
</dbReference>
<dbReference type="FunFam" id="3.40.50.880:FF:000003">
    <property type="entry name" value="Anthranilate synthase component II"/>
    <property type="match status" value="1"/>
</dbReference>
<dbReference type="GO" id="GO:0016740">
    <property type="term" value="F:transferase activity"/>
    <property type="evidence" value="ECO:0007669"/>
    <property type="project" value="UniProtKB-KW"/>
</dbReference>
<dbReference type="InterPro" id="IPR006221">
    <property type="entry name" value="TrpG/PapA_dom"/>
</dbReference>
<evidence type="ECO:0000313" key="4">
    <source>
        <dbReference type="Proteomes" id="UP000528322"/>
    </source>
</evidence>
<dbReference type="CDD" id="cd01743">
    <property type="entry name" value="GATase1_Anthranilate_Synthase"/>
    <property type="match status" value="1"/>
</dbReference>
<organism evidence="3 4">
    <name type="scientific">Desulfurispira natronophila</name>
    <dbReference type="NCBI Taxonomy" id="682562"/>
    <lineage>
        <taxon>Bacteria</taxon>
        <taxon>Pseudomonadati</taxon>
        <taxon>Chrysiogenota</taxon>
        <taxon>Chrysiogenia</taxon>
        <taxon>Chrysiogenales</taxon>
        <taxon>Chrysiogenaceae</taxon>
        <taxon>Desulfurispira</taxon>
    </lineage>
</organism>
<dbReference type="PROSITE" id="PS51273">
    <property type="entry name" value="GATASE_TYPE_1"/>
    <property type="match status" value="1"/>
</dbReference>